<sequence>MKLHTLTLFAGLFVAQVSFAQVDEMGTMTDTTTPVVAPAPVEATQAQSQAELKAQKEQLKAQQKLQKEQEKAVKAEQKAAKEQEKAAKEQQKAAARAQKNQERLSKANSEVSKIEAKITKAKTDLAKEQNKYNLKKAKGALSPQDDAKFKGRILNKEQKINSLNLDLIKAKEKVNKYQMAT</sequence>
<name>A0A2X2RMS2_CAPOC</name>
<feature type="region of interest" description="Disordered" evidence="1">
    <location>
        <begin position="46"/>
        <end position="109"/>
    </location>
</feature>
<accession>A0A2X2RMS2</accession>
<feature type="chain" id="PRO_5015909311" description="TolA protein" evidence="2">
    <location>
        <begin position="21"/>
        <end position="181"/>
    </location>
</feature>
<evidence type="ECO:0000256" key="1">
    <source>
        <dbReference type="SAM" id="MobiDB-lite"/>
    </source>
</evidence>
<gene>
    <name evidence="3" type="ORF">NCTC11546_00875</name>
</gene>
<evidence type="ECO:0000313" key="4">
    <source>
        <dbReference type="Proteomes" id="UP000249891"/>
    </source>
</evidence>
<evidence type="ECO:0008006" key="5">
    <source>
        <dbReference type="Google" id="ProtNLM"/>
    </source>
</evidence>
<organism evidence="3 4">
    <name type="scientific">Capnocytophaga ochracea</name>
    <dbReference type="NCBI Taxonomy" id="1018"/>
    <lineage>
        <taxon>Bacteria</taxon>
        <taxon>Pseudomonadati</taxon>
        <taxon>Bacteroidota</taxon>
        <taxon>Flavobacteriia</taxon>
        <taxon>Flavobacteriales</taxon>
        <taxon>Flavobacteriaceae</taxon>
        <taxon>Capnocytophaga</taxon>
    </lineage>
</organism>
<dbReference type="EMBL" id="UARG01000017">
    <property type="protein sequence ID" value="SQA77661.1"/>
    <property type="molecule type" value="Genomic_DNA"/>
</dbReference>
<reference evidence="3 4" key="1">
    <citation type="submission" date="2018-06" db="EMBL/GenBank/DDBJ databases">
        <authorList>
            <consortium name="Pathogen Informatics"/>
            <person name="Doyle S."/>
        </authorList>
    </citation>
    <scope>NUCLEOTIDE SEQUENCE [LARGE SCALE GENOMIC DNA]</scope>
    <source>
        <strain evidence="3 4">NCTC11546</strain>
    </source>
</reference>
<proteinExistence type="predicted"/>
<keyword evidence="2" id="KW-0732">Signal</keyword>
<dbReference type="AlphaFoldDB" id="A0A2X2RMS2"/>
<evidence type="ECO:0000256" key="2">
    <source>
        <dbReference type="SAM" id="SignalP"/>
    </source>
</evidence>
<feature type="compositionally biased region" description="Basic and acidic residues" evidence="1">
    <location>
        <begin position="53"/>
        <end position="91"/>
    </location>
</feature>
<dbReference type="Proteomes" id="UP000249891">
    <property type="component" value="Unassembled WGS sequence"/>
</dbReference>
<protein>
    <recommendedName>
        <fullName evidence="5">TolA protein</fullName>
    </recommendedName>
</protein>
<feature type="signal peptide" evidence="2">
    <location>
        <begin position="1"/>
        <end position="20"/>
    </location>
</feature>
<evidence type="ECO:0000313" key="3">
    <source>
        <dbReference type="EMBL" id="SQA77661.1"/>
    </source>
</evidence>